<evidence type="ECO:0000313" key="7">
    <source>
        <dbReference type="Proteomes" id="UP000274131"/>
    </source>
</evidence>
<dbReference type="AlphaFoldDB" id="A0A0N4VAM6"/>
<sequence length="196" mass="21293">MSDNNTMSTTAADSAEDLRLPQTVVGRIINQSLPPGVIVSKARTAIARAASVFILHASSYAQECAVGNKRKTVTAADVITAISKLECDDLEKPLKEAVEVWKSTRQQKLEEAKKRKVEKAQQQASNSGGSTETFSCSTVEEANAAIVGSAGSLMCLNYAFAFVRLSQAEVPQPLTFAVYFRVFACDPRLFCQRIRI</sequence>
<dbReference type="GO" id="GO:0031507">
    <property type="term" value="P:heterochromatin formation"/>
    <property type="evidence" value="ECO:0007669"/>
    <property type="project" value="TreeGrafter"/>
</dbReference>
<organism evidence="8">
    <name type="scientific">Enterobius vermicularis</name>
    <name type="common">Human pinworm</name>
    <dbReference type="NCBI Taxonomy" id="51028"/>
    <lineage>
        <taxon>Eukaryota</taxon>
        <taxon>Metazoa</taxon>
        <taxon>Ecdysozoa</taxon>
        <taxon>Nematoda</taxon>
        <taxon>Chromadorea</taxon>
        <taxon>Rhabditida</taxon>
        <taxon>Spirurina</taxon>
        <taxon>Oxyuridomorpha</taxon>
        <taxon>Oxyuroidea</taxon>
        <taxon>Oxyuridae</taxon>
        <taxon>Enterobius</taxon>
    </lineage>
</organism>
<dbReference type="SUPFAM" id="SSF47113">
    <property type="entry name" value="Histone-fold"/>
    <property type="match status" value="1"/>
</dbReference>
<feature type="region of interest" description="Disordered" evidence="4">
    <location>
        <begin position="111"/>
        <end position="132"/>
    </location>
</feature>
<dbReference type="OrthoDB" id="1707486at2759"/>
<evidence type="ECO:0000259" key="5">
    <source>
        <dbReference type="Pfam" id="PF00808"/>
    </source>
</evidence>
<dbReference type="PANTHER" id="PTHR46172">
    <property type="entry name" value="DNA POLYMERASE EPSILON SUBUNIT 3"/>
    <property type="match status" value="1"/>
</dbReference>
<dbReference type="WBParaSite" id="EVEC_0000754001-mRNA-1">
    <property type="protein sequence ID" value="EVEC_0000754001-mRNA-1"/>
    <property type="gene ID" value="EVEC_0000754001"/>
</dbReference>
<protein>
    <recommendedName>
        <fullName evidence="3">DNA polymerase epsilon subunit 3</fullName>
    </recommendedName>
</protein>
<dbReference type="PANTHER" id="PTHR46172:SF1">
    <property type="entry name" value="DNA POLYMERASE EPSILON SUBUNIT 3"/>
    <property type="match status" value="1"/>
</dbReference>
<name>A0A0N4VAM6_ENTVE</name>
<dbReference type="Gene3D" id="1.10.20.10">
    <property type="entry name" value="Histone, subunit A"/>
    <property type="match status" value="1"/>
</dbReference>
<evidence type="ECO:0000256" key="1">
    <source>
        <dbReference type="ARBA" id="ARBA00004123"/>
    </source>
</evidence>
<dbReference type="Proteomes" id="UP000274131">
    <property type="component" value="Unassembled WGS sequence"/>
</dbReference>
<evidence type="ECO:0000313" key="8">
    <source>
        <dbReference type="WBParaSite" id="EVEC_0000754001-mRNA-1"/>
    </source>
</evidence>
<dbReference type="GO" id="GO:0008622">
    <property type="term" value="C:epsilon DNA polymerase complex"/>
    <property type="evidence" value="ECO:0007669"/>
    <property type="project" value="TreeGrafter"/>
</dbReference>
<dbReference type="GO" id="GO:0008623">
    <property type="term" value="C:CHRAC"/>
    <property type="evidence" value="ECO:0007669"/>
    <property type="project" value="TreeGrafter"/>
</dbReference>
<dbReference type="InterPro" id="IPR051377">
    <property type="entry name" value="DNA_Pol-Epsilon_Subunit"/>
</dbReference>
<dbReference type="InterPro" id="IPR003958">
    <property type="entry name" value="CBFA_NFYB_domain"/>
</dbReference>
<evidence type="ECO:0000313" key="6">
    <source>
        <dbReference type="EMBL" id="VDD92291.1"/>
    </source>
</evidence>
<dbReference type="GO" id="GO:0006974">
    <property type="term" value="P:DNA damage response"/>
    <property type="evidence" value="ECO:0007669"/>
    <property type="project" value="TreeGrafter"/>
</dbReference>
<reference evidence="8" key="1">
    <citation type="submission" date="2017-02" db="UniProtKB">
        <authorList>
            <consortium name="WormBaseParasite"/>
        </authorList>
    </citation>
    <scope>IDENTIFICATION</scope>
</reference>
<accession>A0A0N4VAM6</accession>
<dbReference type="EMBL" id="UXUI01008753">
    <property type="protein sequence ID" value="VDD92291.1"/>
    <property type="molecule type" value="Genomic_DNA"/>
</dbReference>
<dbReference type="InterPro" id="IPR009072">
    <property type="entry name" value="Histone-fold"/>
</dbReference>
<dbReference type="GO" id="GO:0031490">
    <property type="term" value="F:chromatin DNA binding"/>
    <property type="evidence" value="ECO:0007669"/>
    <property type="project" value="TreeGrafter"/>
</dbReference>
<dbReference type="CDD" id="cd22928">
    <property type="entry name" value="HFD_POLE3_DPB4"/>
    <property type="match status" value="1"/>
</dbReference>
<comment type="subcellular location">
    <subcellularLocation>
        <location evidence="1">Nucleus</location>
    </subcellularLocation>
</comment>
<dbReference type="GO" id="GO:0046982">
    <property type="term" value="F:protein heterodimerization activity"/>
    <property type="evidence" value="ECO:0007669"/>
    <property type="project" value="InterPro"/>
</dbReference>
<dbReference type="Pfam" id="PF00808">
    <property type="entry name" value="CBFD_NFYB_HMF"/>
    <property type="match status" value="1"/>
</dbReference>
<feature type="domain" description="Transcription factor CBF/NF-Y/archaeal histone" evidence="5">
    <location>
        <begin position="19"/>
        <end position="82"/>
    </location>
</feature>
<gene>
    <name evidence="6" type="ORF">EVEC_LOCUS7042</name>
</gene>
<evidence type="ECO:0000256" key="3">
    <source>
        <dbReference type="ARBA" id="ARBA00039793"/>
    </source>
</evidence>
<proteinExistence type="predicted"/>
<feature type="compositionally biased region" description="Polar residues" evidence="4">
    <location>
        <begin position="120"/>
        <end position="132"/>
    </location>
</feature>
<keyword evidence="2" id="KW-0539">Nucleus</keyword>
<reference evidence="6 7" key="2">
    <citation type="submission" date="2018-10" db="EMBL/GenBank/DDBJ databases">
        <authorList>
            <consortium name="Pathogen Informatics"/>
        </authorList>
    </citation>
    <scope>NUCLEOTIDE SEQUENCE [LARGE SCALE GENOMIC DNA]</scope>
</reference>
<evidence type="ECO:0000256" key="4">
    <source>
        <dbReference type="SAM" id="MobiDB-lite"/>
    </source>
</evidence>
<dbReference type="GO" id="GO:0006272">
    <property type="term" value="P:leading strand elongation"/>
    <property type="evidence" value="ECO:0007669"/>
    <property type="project" value="TreeGrafter"/>
</dbReference>
<keyword evidence="7" id="KW-1185">Reference proteome</keyword>
<dbReference type="STRING" id="51028.A0A0N4VAM6"/>
<evidence type="ECO:0000256" key="2">
    <source>
        <dbReference type="ARBA" id="ARBA00023242"/>
    </source>
</evidence>